<dbReference type="Pfam" id="PF04076">
    <property type="entry name" value="BOF"/>
    <property type="match status" value="1"/>
</dbReference>
<feature type="signal peptide" evidence="2">
    <location>
        <begin position="1"/>
        <end position="22"/>
    </location>
</feature>
<dbReference type="OrthoDB" id="6650354at2"/>
<dbReference type="EMBL" id="CP013234">
    <property type="protein sequence ID" value="AMP03797.1"/>
    <property type="molecule type" value="Genomic_DNA"/>
</dbReference>
<sequence length="136" mass="14214">MNRIGKFLAITILAGAATVAAAQGYNGPSSASAAPASARYAGPSTVPGMTAKELLANGVDDQYVTLTGKLVRHTGGDHYVLADASGEIRADISAKHFPQDQVIDANTVVELEGKFDKERFGSSKLEVKRIKVIAAK</sequence>
<organism evidence="3 4">
    <name type="scientific">Collimonas pratensis</name>
    <dbReference type="NCBI Taxonomy" id="279113"/>
    <lineage>
        <taxon>Bacteria</taxon>
        <taxon>Pseudomonadati</taxon>
        <taxon>Pseudomonadota</taxon>
        <taxon>Betaproteobacteria</taxon>
        <taxon>Burkholderiales</taxon>
        <taxon>Oxalobacteraceae</taxon>
        <taxon>Collimonas</taxon>
    </lineage>
</organism>
<dbReference type="NCBIfam" id="NF033674">
    <property type="entry name" value="stress_OB_fold"/>
    <property type="match status" value="1"/>
</dbReference>
<dbReference type="PANTHER" id="PTHR36571">
    <property type="entry name" value="PROTEIN YGIW"/>
    <property type="match status" value="1"/>
</dbReference>
<feature type="chain" id="PRO_5007277400" evidence="2">
    <location>
        <begin position="23"/>
        <end position="136"/>
    </location>
</feature>
<dbReference type="PATRIC" id="fig|279113.9.peg.1413"/>
<proteinExistence type="predicted"/>
<dbReference type="InterPro" id="IPR005220">
    <property type="entry name" value="CarO-like"/>
</dbReference>
<evidence type="ECO:0000313" key="4">
    <source>
        <dbReference type="Proteomes" id="UP000074561"/>
    </source>
</evidence>
<evidence type="ECO:0000313" key="3">
    <source>
        <dbReference type="EMBL" id="AMP03797.1"/>
    </source>
</evidence>
<dbReference type="Gene3D" id="2.40.50.200">
    <property type="entry name" value="Bacterial OB-fold"/>
    <property type="match status" value="1"/>
</dbReference>
<evidence type="ECO:0000256" key="1">
    <source>
        <dbReference type="ARBA" id="ARBA00022729"/>
    </source>
</evidence>
<accession>A0A127Q1B0</accession>
<reference evidence="3 4" key="1">
    <citation type="submission" date="2015-11" db="EMBL/GenBank/DDBJ databases">
        <title>Exploring the genomic traits of fungus-feeding bacterial genus Collimonas.</title>
        <authorList>
            <person name="Song C."/>
            <person name="Schmidt R."/>
            <person name="de Jager V."/>
            <person name="Krzyzanowska D."/>
            <person name="Jongedijk E."/>
            <person name="Cankar K."/>
            <person name="Beekwilder J."/>
            <person name="van Veen A."/>
            <person name="de Boer W."/>
            <person name="van Veen J.A."/>
            <person name="Garbeva P."/>
        </authorList>
    </citation>
    <scope>NUCLEOTIDE SEQUENCE [LARGE SCALE GENOMIC DNA]</scope>
    <source>
        <strain evidence="3 4">Ter91</strain>
    </source>
</reference>
<dbReference type="AlphaFoldDB" id="A0A127Q1B0"/>
<dbReference type="KEGG" id="cpra:CPter91_1417"/>
<name>A0A127Q1B0_9BURK</name>
<keyword evidence="1 2" id="KW-0732">Signal</keyword>
<dbReference type="RefSeq" id="WP_061938591.1">
    <property type="nucleotide sequence ID" value="NZ_CP013234.1"/>
</dbReference>
<protein>
    <submittedName>
        <fullName evidence="3">Bacterial OB fold family protein</fullName>
    </submittedName>
</protein>
<gene>
    <name evidence="3" type="ORF">CPter91_1417</name>
</gene>
<dbReference type="SUPFAM" id="SSF101756">
    <property type="entry name" value="Hypothetical protein YgiW"/>
    <property type="match status" value="1"/>
</dbReference>
<dbReference type="PANTHER" id="PTHR36571:SF1">
    <property type="entry name" value="PROTEIN YGIW"/>
    <property type="match status" value="1"/>
</dbReference>
<dbReference type="Proteomes" id="UP000074561">
    <property type="component" value="Chromosome"/>
</dbReference>
<dbReference type="InterPro" id="IPR036700">
    <property type="entry name" value="BOBF_sf"/>
</dbReference>
<dbReference type="STRING" id="279113.CPter91_1417"/>
<evidence type="ECO:0000256" key="2">
    <source>
        <dbReference type="SAM" id="SignalP"/>
    </source>
</evidence>